<dbReference type="Gene3D" id="3.40.50.300">
    <property type="entry name" value="P-loop containing nucleotide triphosphate hydrolases"/>
    <property type="match status" value="2"/>
</dbReference>
<dbReference type="Pfam" id="PF17946">
    <property type="entry name" value="RecC_C"/>
    <property type="match status" value="1"/>
</dbReference>
<dbReference type="InterPro" id="IPR041500">
    <property type="entry name" value="RecC_C"/>
</dbReference>
<comment type="miscellaneous">
    <text evidence="10">In the RecBCD complex, RecB has a slow 3'-5' helicase, an exonuclease activity and loads RecA onto ssDNA, RecD has a fast 5'-3' helicase activity, while RecC stimulates the ATPase and processivity of the RecB helicase and contributes to recognition of the Chi site.</text>
</comment>
<evidence type="ECO:0000256" key="6">
    <source>
        <dbReference type="ARBA" id="ARBA00022839"/>
    </source>
</evidence>
<keyword evidence="3 10" id="KW-0227">DNA damage</keyword>
<keyword evidence="2 10" id="KW-0547">Nucleotide-binding</keyword>
<comment type="caution">
    <text evidence="12">The sequence shown here is derived from an EMBL/GenBank/DDBJ whole genome shotgun (WGS) entry which is preliminary data.</text>
</comment>
<feature type="domain" description="RecC C-terminal" evidence="11">
    <location>
        <begin position="840"/>
        <end position="1075"/>
    </location>
</feature>
<dbReference type="PIRSF" id="PIRSF000980">
    <property type="entry name" value="RecC"/>
    <property type="match status" value="1"/>
</dbReference>
<dbReference type="EMBL" id="JACOFT010000006">
    <property type="protein sequence ID" value="MBC3812890.1"/>
    <property type="molecule type" value="Genomic_DNA"/>
</dbReference>
<evidence type="ECO:0000256" key="8">
    <source>
        <dbReference type="ARBA" id="ARBA00023125"/>
    </source>
</evidence>
<name>A0ABR6XJU4_9BURK</name>
<keyword evidence="1 10" id="KW-0540">Nuclease</keyword>
<dbReference type="HAMAP" id="MF_01486">
    <property type="entry name" value="RecC"/>
    <property type="match status" value="1"/>
</dbReference>
<comment type="function">
    <text evidence="10">A helicase/nuclease that prepares dsDNA breaks (DSB) for recombinational DNA repair. Binds to DSBs and unwinds DNA via a highly rapid and processive ATP-dependent bidirectional helicase activity. Unwinds dsDNA until it encounters a Chi (crossover hotspot instigator) sequence from the 3' direction. Cuts ssDNA a few nucleotides 3' to the Chi site. The properties and activities of the enzyme are changed at Chi. The Chi-altered holoenzyme produces a long 3'-ssDNA overhang and facilitates RecA-binding to the ssDNA for homologous DNA recombination and repair. Holoenzyme degrades any linearized DNA that is unable to undergo homologous recombination. In the holoenzyme this subunit recognizes the wild-type Chi sequence, and when added to isolated RecB increases its ATP-dependent helicase processivity.</text>
</comment>
<keyword evidence="13" id="KW-1185">Reference proteome</keyword>
<dbReference type="RefSeq" id="WP_190480790.1">
    <property type="nucleotide sequence ID" value="NZ_JACOFT010000006.1"/>
</dbReference>
<sequence>MPSVIKPGLIILHSNQLEQLSAAVFEWIRRNPLSPLEKDIFLVQSNGVAEWLKISLAENFDISAANRIELPGRFLWTIYRSMLGKAEIPSTSSLDKMPLTWRLMRLIPALLQDNDFSPLKHFLADGDAERRYQLVSRLADLIDLYQVYRTDWLQDWSMGLDQLRRANGELVPLPADQRWQAKLWRAILADLPEAERLLGRVNVHRRFVDAASGGVAPATPLPRRVVLFGVSALPRQTLEALSALAHHTQVILAVPNPCQYFWGDIIEGRELFKAQFKRQQLRNQTDLSLIPIEELHAHAHPLLAGWGRLGRDFVRMLDEFDQAELARTGFAGLKIDLFSEDAGHSLLTQVQAAIRDLLPLAEHPRSPVAATDASIEFHLAHSVQREVEILHDRLLGIFAEAGNTIRPRDVVVMVPDIAQFTPSIRAVFGQYKRTDQRYIPYEIGDVSDRKTNPVMVALDWLLRLPQQRCQQNEVVDLLEVPAIAARFGLDEEDLPVLKTWINGAGIRWGLNQQHRDGLGLGATGEQNSWIFGIRRMLLGYANGAQQHYHDIEPYAEVGGLSSALAGCLAEFVEALIAWQNRLALPQTPLVWAEQARQLLTDFFAVSGENDRVLLARLHESLDKYLNACEQAHFDEAIPLAVFREPWLASIDEATLNHRFISGGVTFCTFMPMRSMPFQLVCLLGMNEGDFPRRTSQVDFDLLALQGMARPGDRSRRDDDRYLMLEAILAARSRLYISWVGKNIRDNSEQPPSVLVSQLRDYLNAGWDIDLQEHTHEYPMQAFSRAYFFAGPDRPLTYAREWGAAYLQTPLQTQPHTQPQAQPLVVDHIIPVMGDDADLSLKLRELSRFVRQPVAHFFQQRLGVQFADEEQMTGTEEPFNLDALQEYFLNDRLINSGDVPGNIAELETKLTEKAAQLSREGLLPVGFMGQKWQRLLVAEMMPVQTAWLTLCELFPDPAAKLPVQFRYQNISISDWLENLRTDDQQTVSIMQIASKVCNTKGELRADKVIDIWIRQLVAASLNYPVTFYLVARDASLCMPPLAQAAATATLETLIALWRAGLDGILPVACKTALALIAGDNPQQTYDGGYNMSGEVESPYLARMWSDFSALSAESDWESVARTLYEPLFQWAREIQVTPLSATTETGESE</sequence>
<evidence type="ECO:0000256" key="3">
    <source>
        <dbReference type="ARBA" id="ARBA00022763"/>
    </source>
</evidence>
<accession>A0ABR6XJU4</accession>
<dbReference type="Gene3D" id="1.10.10.160">
    <property type="match status" value="1"/>
</dbReference>
<evidence type="ECO:0000256" key="2">
    <source>
        <dbReference type="ARBA" id="ARBA00022741"/>
    </source>
</evidence>
<dbReference type="InterPro" id="IPR027417">
    <property type="entry name" value="P-loop_NTPase"/>
</dbReference>
<dbReference type="SUPFAM" id="SSF52540">
    <property type="entry name" value="P-loop containing nucleoside triphosphate hydrolases"/>
    <property type="match status" value="2"/>
</dbReference>
<keyword evidence="5 10" id="KW-0347">Helicase</keyword>
<dbReference type="Gene3D" id="1.10.10.990">
    <property type="match status" value="1"/>
</dbReference>
<evidence type="ECO:0000313" key="13">
    <source>
        <dbReference type="Proteomes" id="UP000637632"/>
    </source>
</evidence>
<dbReference type="GO" id="GO:0008854">
    <property type="term" value="F:exodeoxyribonuclease V activity"/>
    <property type="evidence" value="ECO:0007669"/>
    <property type="project" value="UniProtKB-EC"/>
</dbReference>
<dbReference type="InterPro" id="IPR011335">
    <property type="entry name" value="Restrct_endonuc-II-like"/>
</dbReference>
<comment type="similarity">
    <text evidence="10">Belongs to the RecC family.</text>
</comment>
<keyword evidence="4 10" id="KW-0378">Hydrolase</keyword>
<evidence type="ECO:0000259" key="11">
    <source>
        <dbReference type="Pfam" id="PF17946"/>
    </source>
</evidence>
<evidence type="ECO:0000256" key="10">
    <source>
        <dbReference type="HAMAP-Rule" id="MF_01486"/>
    </source>
</evidence>
<gene>
    <name evidence="10 12" type="primary">recC</name>
    <name evidence="12" type="ORF">H8K26_15705</name>
</gene>
<evidence type="ECO:0000256" key="4">
    <source>
        <dbReference type="ARBA" id="ARBA00022801"/>
    </source>
</evidence>
<dbReference type="Gene3D" id="3.40.50.10930">
    <property type="match status" value="1"/>
</dbReference>
<keyword evidence="9 10" id="KW-0234">DNA repair</keyword>
<protein>
    <recommendedName>
        <fullName evidence="10">RecBCD enzyme subunit RecC</fullName>
    </recommendedName>
    <alternativeName>
        <fullName evidence="10">Exonuclease V subunit RecC</fullName>
        <shortName evidence="10">ExoV subunit RecC</shortName>
    </alternativeName>
    <alternativeName>
        <fullName evidence="10">Helicase/nuclease RecBCD subunit RecC</fullName>
    </alternativeName>
</protein>
<evidence type="ECO:0000313" key="12">
    <source>
        <dbReference type="EMBL" id="MBC3812890.1"/>
    </source>
</evidence>
<dbReference type="NCBIfam" id="TIGR01450">
    <property type="entry name" value="recC"/>
    <property type="match status" value="1"/>
</dbReference>
<dbReference type="Pfam" id="PF04257">
    <property type="entry name" value="Exonuc_V_gamma"/>
    <property type="match status" value="1"/>
</dbReference>
<reference evidence="12 13" key="1">
    <citation type="submission" date="2020-08" db="EMBL/GenBank/DDBJ databases">
        <title>Novel species isolated from subtropical streams in China.</title>
        <authorList>
            <person name="Lu H."/>
        </authorList>
    </citation>
    <scope>NUCLEOTIDE SEQUENCE [LARGE SCALE GENOMIC DNA]</scope>
    <source>
        <strain evidence="12 13">CCTCC AB 2015119</strain>
    </source>
</reference>
<dbReference type="PANTHER" id="PTHR30591:SF1">
    <property type="entry name" value="RECBCD ENZYME SUBUNIT RECC"/>
    <property type="match status" value="1"/>
</dbReference>
<dbReference type="Proteomes" id="UP000637632">
    <property type="component" value="Unassembled WGS sequence"/>
</dbReference>
<keyword evidence="6 10" id="KW-0269">Exonuclease</keyword>
<organism evidence="12 13">
    <name type="scientific">Undibacterium aquatile</name>
    <dbReference type="NCBI Taxonomy" id="1537398"/>
    <lineage>
        <taxon>Bacteria</taxon>
        <taxon>Pseudomonadati</taxon>
        <taxon>Pseudomonadota</taxon>
        <taxon>Betaproteobacteria</taxon>
        <taxon>Burkholderiales</taxon>
        <taxon>Oxalobacteraceae</taxon>
        <taxon>Undibacterium</taxon>
    </lineage>
</organism>
<keyword evidence="7 10" id="KW-0067">ATP-binding</keyword>
<evidence type="ECO:0000256" key="1">
    <source>
        <dbReference type="ARBA" id="ARBA00022722"/>
    </source>
</evidence>
<evidence type="ECO:0000256" key="5">
    <source>
        <dbReference type="ARBA" id="ARBA00022806"/>
    </source>
</evidence>
<evidence type="ECO:0000256" key="7">
    <source>
        <dbReference type="ARBA" id="ARBA00022840"/>
    </source>
</evidence>
<proteinExistence type="inferred from homology"/>
<evidence type="ECO:0000256" key="9">
    <source>
        <dbReference type="ARBA" id="ARBA00023204"/>
    </source>
</evidence>
<dbReference type="SUPFAM" id="SSF52980">
    <property type="entry name" value="Restriction endonuclease-like"/>
    <property type="match status" value="1"/>
</dbReference>
<dbReference type="InterPro" id="IPR013986">
    <property type="entry name" value="DExx_box_DNA_helicase_dom_sf"/>
</dbReference>
<comment type="subunit">
    <text evidence="10">Heterotrimer of RecB, RecC and RecD. All subunits contribute to DNA-binding.</text>
</comment>
<dbReference type="PANTHER" id="PTHR30591">
    <property type="entry name" value="RECBCD ENZYME SUBUNIT RECC"/>
    <property type="match status" value="1"/>
</dbReference>
<dbReference type="InterPro" id="IPR006697">
    <property type="entry name" value="RecC"/>
</dbReference>
<keyword evidence="8 10" id="KW-0238">DNA-binding</keyword>